<evidence type="ECO:0000256" key="1">
    <source>
        <dbReference type="ARBA" id="ARBA00004651"/>
    </source>
</evidence>
<dbReference type="PROSITE" id="PS50850">
    <property type="entry name" value="MFS"/>
    <property type="match status" value="1"/>
</dbReference>
<name>A0ABT4SLF3_9ACTN</name>
<dbReference type="EMBL" id="JAPNNL010000201">
    <property type="protein sequence ID" value="MDA0638068.1"/>
    <property type="molecule type" value="Genomic_DNA"/>
</dbReference>
<comment type="subcellular location">
    <subcellularLocation>
        <location evidence="1">Cell membrane</location>
        <topology evidence="1">Multi-pass membrane protein</topology>
    </subcellularLocation>
</comment>
<feature type="transmembrane region" description="Helical" evidence="6">
    <location>
        <begin position="324"/>
        <end position="345"/>
    </location>
</feature>
<keyword evidence="4 6" id="KW-1133">Transmembrane helix</keyword>
<protein>
    <submittedName>
        <fullName evidence="8">MFS transporter</fullName>
    </submittedName>
</protein>
<feature type="transmembrane region" description="Helical" evidence="6">
    <location>
        <begin position="385"/>
        <end position="405"/>
    </location>
</feature>
<comment type="caution">
    <text evidence="8">The sequence shown here is derived from an EMBL/GenBank/DDBJ whole genome shotgun (WGS) entry which is preliminary data.</text>
</comment>
<keyword evidence="9" id="KW-1185">Reference proteome</keyword>
<feature type="transmembrane region" description="Helical" evidence="6">
    <location>
        <begin position="59"/>
        <end position="76"/>
    </location>
</feature>
<feature type="transmembrane region" description="Helical" evidence="6">
    <location>
        <begin position="230"/>
        <end position="250"/>
    </location>
</feature>
<evidence type="ECO:0000313" key="9">
    <source>
        <dbReference type="Proteomes" id="UP001144036"/>
    </source>
</evidence>
<dbReference type="Pfam" id="PF07690">
    <property type="entry name" value="MFS_1"/>
    <property type="match status" value="1"/>
</dbReference>
<evidence type="ECO:0000256" key="6">
    <source>
        <dbReference type="SAM" id="Phobius"/>
    </source>
</evidence>
<keyword evidence="3 6" id="KW-0812">Transmembrane</keyword>
<dbReference type="InterPro" id="IPR020846">
    <property type="entry name" value="MFS_dom"/>
</dbReference>
<dbReference type="InterPro" id="IPR011701">
    <property type="entry name" value="MFS"/>
</dbReference>
<gene>
    <name evidence="8" type="ORF">OUY22_32060</name>
</gene>
<dbReference type="PANTHER" id="PTHR23513">
    <property type="entry name" value="INTEGRAL MEMBRANE EFFLUX PROTEIN-RELATED"/>
    <property type="match status" value="1"/>
</dbReference>
<sequence>MASPTTDRADSLWRNPDFLKLWAGESLSLIGSQVTVLAMPIVAYLLLNASVAEMGVLGALARLPMVLFFVVGVWVDRMRRRPVLIWSDVVRAGMLATVPLLFVMDMLTLWWLYVVVLVMGVAGVLFEIAYRSYLPLLVAPEHLGDGNSKLQLSDSVSKAVGPSLAGLLLAARSAPLIILIDVISYVASALCLIFIRKKEDPPPPDSGGTMIAAIRAGFGFVMSQPLIRPLAIASAVYSFFDIGILQTLYIPYVLDGVDVPAAVVGGVLAVGGIGAIAGAWLSVRMMKRFGPGPTMFWSTVIGNSALILVPLAGGPMWLALGMLGLAQLLMGLCTQIFVVNNITVLQSAAPRELVGRVIATIWAMGLVPAPLGALVAGLLGETFGMRPVVLAAALIGALVPMVVLWRSPIPKMRELPSAPVTS</sequence>
<keyword evidence="2" id="KW-1003">Cell membrane</keyword>
<evidence type="ECO:0000256" key="5">
    <source>
        <dbReference type="ARBA" id="ARBA00023136"/>
    </source>
</evidence>
<reference evidence="8" key="1">
    <citation type="submission" date="2022-11" db="EMBL/GenBank/DDBJ databases">
        <title>Nonomuraea corallina sp. nov., a new species of the genus Nonomuraea isolated from sea side sediment in Thai sea.</title>
        <authorList>
            <person name="Ngamcharungchit C."/>
            <person name="Matsumoto A."/>
            <person name="Suriyachadkun C."/>
            <person name="Panbangred W."/>
            <person name="Inahashi Y."/>
            <person name="Intra B."/>
        </authorList>
    </citation>
    <scope>NUCLEOTIDE SEQUENCE</scope>
    <source>
        <strain evidence="8">MCN248</strain>
    </source>
</reference>
<dbReference type="RefSeq" id="WP_270158989.1">
    <property type="nucleotide sequence ID" value="NZ_JAPNNL010000201.1"/>
</dbReference>
<feature type="transmembrane region" description="Helical" evidence="6">
    <location>
        <begin position="357"/>
        <end position="379"/>
    </location>
</feature>
<organism evidence="8 9">
    <name type="scientific">Nonomuraea corallina</name>
    <dbReference type="NCBI Taxonomy" id="2989783"/>
    <lineage>
        <taxon>Bacteria</taxon>
        <taxon>Bacillati</taxon>
        <taxon>Actinomycetota</taxon>
        <taxon>Actinomycetes</taxon>
        <taxon>Streptosporangiales</taxon>
        <taxon>Streptosporangiaceae</taxon>
        <taxon>Nonomuraea</taxon>
    </lineage>
</organism>
<evidence type="ECO:0000256" key="4">
    <source>
        <dbReference type="ARBA" id="ARBA00022989"/>
    </source>
</evidence>
<feature type="domain" description="Major facilitator superfamily (MFS) profile" evidence="7">
    <location>
        <begin position="227"/>
        <end position="422"/>
    </location>
</feature>
<dbReference type="CDD" id="cd06173">
    <property type="entry name" value="MFS_MefA_like"/>
    <property type="match status" value="1"/>
</dbReference>
<dbReference type="InterPro" id="IPR036259">
    <property type="entry name" value="MFS_trans_sf"/>
</dbReference>
<feature type="transmembrane region" description="Helical" evidence="6">
    <location>
        <begin position="110"/>
        <end position="130"/>
    </location>
</feature>
<evidence type="ECO:0000256" key="3">
    <source>
        <dbReference type="ARBA" id="ARBA00022692"/>
    </source>
</evidence>
<feature type="transmembrane region" description="Helical" evidence="6">
    <location>
        <begin position="262"/>
        <end position="283"/>
    </location>
</feature>
<evidence type="ECO:0000256" key="2">
    <source>
        <dbReference type="ARBA" id="ARBA00022475"/>
    </source>
</evidence>
<evidence type="ECO:0000313" key="8">
    <source>
        <dbReference type="EMBL" id="MDA0638068.1"/>
    </source>
</evidence>
<proteinExistence type="predicted"/>
<dbReference type="Gene3D" id="1.20.1250.20">
    <property type="entry name" value="MFS general substrate transporter like domains"/>
    <property type="match status" value="1"/>
</dbReference>
<dbReference type="PANTHER" id="PTHR23513:SF6">
    <property type="entry name" value="MAJOR FACILITATOR SUPERFAMILY ASSOCIATED DOMAIN-CONTAINING PROTEIN"/>
    <property type="match status" value="1"/>
</dbReference>
<dbReference type="SUPFAM" id="SSF103473">
    <property type="entry name" value="MFS general substrate transporter"/>
    <property type="match status" value="1"/>
</dbReference>
<dbReference type="Proteomes" id="UP001144036">
    <property type="component" value="Unassembled WGS sequence"/>
</dbReference>
<feature type="transmembrane region" description="Helical" evidence="6">
    <location>
        <begin position="21"/>
        <end position="47"/>
    </location>
</feature>
<accession>A0ABT4SLF3</accession>
<evidence type="ECO:0000259" key="7">
    <source>
        <dbReference type="PROSITE" id="PS50850"/>
    </source>
</evidence>
<feature type="transmembrane region" description="Helical" evidence="6">
    <location>
        <begin position="176"/>
        <end position="195"/>
    </location>
</feature>
<keyword evidence="5 6" id="KW-0472">Membrane</keyword>
<feature type="transmembrane region" description="Helical" evidence="6">
    <location>
        <begin position="295"/>
        <end position="318"/>
    </location>
</feature>